<dbReference type="OrthoDB" id="7477527at2759"/>
<name>A0A5B7HP46_PORTR</name>
<dbReference type="AlphaFoldDB" id="A0A5B7HP46"/>
<proteinExistence type="predicted"/>
<dbReference type="PANTHER" id="PTHR35617:SF3">
    <property type="entry name" value="CORE-BINDING (CB) DOMAIN-CONTAINING PROTEIN"/>
    <property type="match status" value="1"/>
</dbReference>
<keyword evidence="2" id="KW-1185">Reference proteome</keyword>
<sequence length="295" mass="33448">MVETVKQYVKYRGFSSKVAEFLAHDKRPFTSVNYQHKWKRYRKWCKDNGHTISNPTDCHLSTSAIKGYKAMLNSVLAIRGLDLNNNQVLRLIIRACSSQPQRPSRNLRPSWNLDIVLHLLTKALFESLQLLSIRDLTRKSLFLLALAIAWRVGEIQALSHKTSWQGQDLLVSYLPEFIAKVDTDAHSTPREFRIKSLATTMGSEDVERLLCPVQAFRHYLHRTASLTRPRNLLLLNVLSDLCPKQQFPSSYGTPSNRPTLPSLTLSATSLRSMPMTSVALLPLCSCGRTALFPLS</sequence>
<protein>
    <submittedName>
        <fullName evidence="1">Uncharacterized protein</fullName>
    </submittedName>
</protein>
<dbReference type="Proteomes" id="UP000324222">
    <property type="component" value="Unassembled WGS sequence"/>
</dbReference>
<dbReference type="PANTHER" id="PTHR35617">
    <property type="entry name" value="PHAGE_INTEGRASE DOMAIN-CONTAINING PROTEIN"/>
    <property type="match status" value="1"/>
</dbReference>
<reference evidence="1 2" key="1">
    <citation type="submission" date="2019-05" db="EMBL/GenBank/DDBJ databases">
        <title>Another draft genome of Portunus trituberculatus and its Hox gene families provides insights of decapod evolution.</title>
        <authorList>
            <person name="Jeong J.-H."/>
            <person name="Song I."/>
            <person name="Kim S."/>
            <person name="Choi T."/>
            <person name="Kim D."/>
            <person name="Ryu S."/>
            <person name="Kim W."/>
        </authorList>
    </citation>
    <scope>NUCLEOTIDE SEQUENCE [LARGE SCALE GENOMIC DNA]</scope>
    <source>
        <tissue evidence="1">Muscle</tissue>
    </source>
</reference>
<evidence type="ECO:0000313" key="1">
    <source>
        <dbReference type="EMBL" id="MPC74691.1"/>
    </source>
</evidence>
<accession>A0A5B7HP46</accession>
<evidence type="ECO:0000313" key="2">
    <source>
        <dbReference type="Proteomes" id="UP000324222"/>
    </source>
</evidence>
<organism evidence="1 2">
    <name type="scientific">Portunus trituberculatus</name>
    <name type="common">Swimming crab</name>
    <name type="synonym">Neptunus trituberculatus</name>
    <dbReference type="NCBI Taxonomy" id="210409"/>
    <lineage>
        <taxon>Eukaryota</taxon>
        <taxon>Metazoa</taxon>
        <taxon>Ecdysozoa</taxon>
        <taxon>Arthropoda</taxon>
        <taxon>Crustacea</taxon>
        <taxon>Multicrustacea</taxon>
        <taxon>Malacostraca</taxon>
        <taxon>Eumalacostraca</taxon>
        <taxon>Eucarida</taxon>
        <taxon>Decapoda</taxon>
        <taxon>Pleocyemata</taxon>
        <taxon>Brachyura</taxon>
        <taxon>Eubrachyura</taxon>
        <taxon>Portunoidea</taxon>
        <taxon>Portunidae</taxon>
        <taxon>Portuninae</taxon>
        <taxon>Portunus</taxon>
    </lineage>
</organism>
<gene>
    <name evidence="1" type="ORF">E2C01_069063</name>
</gene>
<dbReference type="EMBL" id="VSRR010039492">
    <property type="protein sequence ID" value="MPC74691.1"/>
    <property type="molecule type" value="Genomic_DNA"/>
</dbReference>
<comment type="caution">
    <text evidence="1">The sequence shown here is derived from an EMBL/GenBank/DDBJ whole genome shotgun (WGS) entry which is preliminary data.</text>
</comment>